<evidence type="ECO:0000313" key="2">
    <source>
        <dbReference type="EMBL" id="MET3656956.1"/>
    </source>
</evidence>
<proteinExistence type="predicted"/>
<comment type="caution">
    <text evidence="2">The sequence shown here is derived from an EMBL/GenBank/DDBJ whole genome shotgun (WGS) entry which is preliminary data.</text>
</comment>
<keyword evidence="1" id="KW-0472">Membrane</keyword>
<gene>
    <name evidence="2" type="ORF">ABIC55_002043</name>
</gene>
<feature type="transmembrane region" description="Helical" evidence="1">
    <location>
        <begin position="62"/>
        <end position="85"/>
    </location>
</feature>
<organism evidence="2 3">
    <name type="scientific">Sporosarcina psychrophila</name>
    <name type="common">Bacillus psychrophilus</name>
    <dbReference type="NCBI Taxonomy" id="1476"/>
    <lineage>
        <taxon>Bacteria</taxon>
        <taxon>Bacillati</taxon>
        <taxon>Bacillota</taxon>
        <taxon>Bacilli</taxon>
        <taxon>Bacillales</taxon>
        <taxon>Caryophanaceae</taxon>
        <taxon>Sporosarcina</taxon>
    </lineage>
</organism>
<keyword evidence="1" id="KW-1133">Transmembrane helix</keyword>
<dbReference type="RefSeq" id="WP_067209249.1">
    <property type="nucleotide sequence ID" value="NZ_CP014616.1"/>
</dbReference>
<reference evidence="2 3" key="1">
    <citation type="submission" date="2024-06" db="EMBL/GenBank/DDBJ databases">
        <title>Sorghum-associated microbial communities from plants grown in Nebraska, USA.</title>
        <authorList>
            <person name="Schachtman D."/>
        </authorList>
    </citation>
    <scope>NUCLEOTIDE SEQUENCE [LARGE SCALE GENOMIC DNA]</scope>
    <source>
        <strain evidence="2 3">1288</strain>
    </source>
</reference>
<dbReference type="EMBL" id="JBEPME010000002">
    <property type="protein sequence ID" value="MET3656956.1"/>
    <property type="molecule type" value="Genomic_DNA"/>
</dbReference>
<evidence type="ECO:0000313" key="3">
    <source>
        <dbReference type="Proteomes" id="UP001549104"/>
    </source>
</evidence>
<evidence type="ECO:0000256" key="1">
    <source>
        <dbReference type="SAM" id="Phobius"/>
    </source>
</evidence>
<protein>
    <submittedName>
        <fullName evidence="2">Uncharacterized protein</fullName>
    </submittedName>
</protein>
<dbReference type="Proteomes" id="UP001549104">
    <property type="component" value="Unassembled WGS sequence"/>
</dbReference>
<feature type="transmembrane region" description="Helical" evidence="1">
    <location>
        <begin position="31"/>
        <end position="55"/>
    </location>
</feature>
<name>A0ABV2K7A5_SPOPS</name>
<sequence>MKRKFSIYSLLLIIIGIFMSIMSFPPLNITFLGWTGIFIGFSIYLLGIVLGFIAIYIKEKGFLKYISVISILFGIVFVTFIFAIVGQV</sequence>
<keyword evidence="3" id="KW-1185">Reference proteome</keyword>
<accession>A0ABV2K7A5</accession>
<keyword evidence="1" id="KW-0812">Transmembrane</keyword>
<feature type="transmembrane region" description="Helical" evidence="1">
    <location>
        <begin position="7"/>
        <end position="25"/>
    </location>
</feature>